<feature type="chain" id="PRO_5015411123" description="EKC/KEOPS complex subunit BUD32" evidence="10">
    <location>
        <begin position="22"/>
        <end position="291"/>
    </location>
</feature>
<dbReference type="InterPro" id="IPR001245">
    <property type="entry name" value="Ser-Thr/Tyr_kinase_cat_dom"/>
</dbReference>
<proteinExistence type="predicted"/>
<comment type="catalytic activity">
    <reaction evidence="9">
        <text>L-seryl-[protein] + ATP = O-phospho-L-seryl-[protein] + ADP + H(+)</text>
        <dbReference type="Rhea" id="RHEA:17989"/>
        <dbReference type="Rhea" id="RHEA-COMP:9863"/>
        <dbReference type="Rhea" id="RHEA-COMP:11604"/>
        <dbReference type="ChEBI" id="CHEBI:15378"/>
        <dbReference type="ChEBI" id="CHEBI:29999"/>
        <dbReference type="ChEBI" id="CHEBI:30616"/>
        <dbReference type="ChEBI" id="CHEBI:83421"/>
        <dbReference type="ChEBI" id="CHEBI:456216"/>
        <dbReference type="EC" id="2.7.11.1"/>
    </reaction>
</comment>
<dbReference type="Gene3D" id="1.10.510.10">
    <property type="entry name" value="Transferase(Phosphotransferase) domain 1"/>
    <property type="match status" value="1"/>
</dbReference>
<dbReference type="EMBL" id="PKSG01000405">
    <property type="protein sequence ID" value="POR35757.1"/>
    <property type="molecule type" value="Genomic_DNA"/>
</dbReference>
<evidence type="ECO:0000256" key="9">
    <source>
        <dbReference type="ARBA" id="ARBA00048679"/>
    </source>
</evidence>
<dbReference type="STRING" id="94208.A0A2S4L024"/>
<dbReference type="InterPro" id="IPR051681">
    <property type="entry name" value="Ser/Thr_Kinases-Pseudokinases"/>
</dbReference>
<gene>
    <name evidence="12" type="ORF">TPAR_04033</name>
</gene>
<comment type="subunit">
    <text evidence="2">Component of the EKC/KEOPS complex composed of at least BUD32, CGI121, GON7, KAE1 and PCC1; the whole complex dimerizes.</text>
</comment>
<keyword evidence="12" id="KW-0808">Transferase</keyword>
<name>A0A2S4L024_9HYPO</name>
<dbReference type="PANTHER" id="PTHR44329">
    <property type="entry name" value="SERINE/THREONINE-PROTEIN KINASE TNNI3K-RELATED"/>
    <property type="match status" value="1"/>
</dbReference>
<dbReference type="InterPro" id="IPR000719">
    <property type="entry name" value="Prot_kinase_dom"/>
</dbReference>
<accession>A0A2S4L024</accession>
<feature type="signal peptide" evidence="10">
    <location>
        <begin position="1"/>
        <end position="21"/>
    </location>
</feature>
<dbReference type="EC" id="2.7.11.1" evidence="3"/>
<protein>
    <recommendedName>
        <fullName evidence="5">EKC/KEOPS complex subunit BUD32</fullName>
        <ecNumber evidence="3">2.7.11.1</ecNumber>
    </recommendedName>
    <alternativeName>
        <fullName evidence="6 7">Atypical Serine/threonine protein kinase BUD32</fullName>
    </alternativeName>
    <alternativeName>
        <fullName evidence="4">EKC/KEOPS complex subunit bud32</fullName>
    </alternativeName>
</protein>
<organism evidence="12 13">
    <name type="scientific">Tolypocladium paradoxum</name>
    <dbReference type="NCBI Taxonomy" id="94208"/>
    <lineage>
        <taxon>Eukaryota</taxon>
        <taxon>Fungi</taxon>
        <taxon>Dikarya</taxon>
        <taxon>Ascomycota</taxon>
        <taxon>Pezizomycotina</taxon>
        <taxon>Sordariomycetes</taxon>
        <taxon>Hypocreomycetidae</taxon>
        <taxon>Hypocreales</taxon>
        <taxon>Ophiocordycipitaceae</taxon>
        <taxon>Tolypocladium</taxon>
    </lineage>
</organism>
<evidence type="ECO:0000256" key="7">
    <source>
        <dbReference type="ARBA" id="ARBA00033194"/>
    </source>
</evidence>
<keyword evidence="12" id="KW-0418">Kinase</keyword>
<evidence type="ECO:0000256" key="10">
    <source>
        <dbReference type="SAM" id="SignalP"/>
    </source>
</evidence>
<evidence type="ECO:0000256" key="5">
    <source>
        <dbReference type="ARBA" id="ARBA00019973"/>
    </source>
</evidence>
<comment type="caution">
    <text evidence="12">The sequence shown here is derived from an EMBL/GenBank/DDBJ whole genome shotgun (WGS) entry which is preliminary data.</text>
</comment>
<dbReference type="OrthoDB" id="1668230at2759"/>
<keyword evidence="10" id="KW-0732">Signal</keyword>
<feature type="non-terminal residue" evidence="12">
    <location>
        <position position="1"/>
    </location>
</feature>
<evidence type="ECO:0000256" key="2">
    <source>
        <dbReference type="ARBA" id="ARBA00011534"/>
    </source>
</evidence>
<dbReference type="PROSITE" id="PS50011">
    <property type="entry name" value="PROTEIN_KINASE_DOM"/>
    <property type="match status" value="1"/>
</dbReference>
<dbReference type="InterPro" id="IPR008266">
    <property type="entry name" value="Tyr_kinase_AS"/>
</dbReference>
<dbReference type="PANTHER" id="PTHR44329:SF291">
    <property type="entry name" value="PROTEIN KINASE DOMAIN-CONTAINING PROTEIN"/>
    <property type="match status" value="1"/>
</dbReference>
<dbReference type="Proteomes" id="UP000237481">
    <property type="component" value="Unassembled WGS sequence"/>
</dbReference>
<dbReference type="InterPro" id="IPR011009">
    <property type="entry name" value="Kinase-like_dom_sf"/>
</dbReference>
<feature type="domain" description="Protein kinase" evidence="11">
    <location>
        <begin position="12"/>
        <end position="291"/>
    </location>
</feature>
<evidence type="ECO:0000259" key="11">
    <source>
        <dbReference type="PROSITE" id="PS50011"/>
    </source>
</evidence>
<comment type="catalytic activity">
    <reaction evidence="8">
        <text>L-threonyl-[protein] + ATP = O-phospho-L-threonyl-[protein] + ADP + H(+)</text>
        <dbReference type="Rhea" id="RHEA:46608"/>
        <dbReference type="Rhea" id="RHEA-COMP:11060"/>
        <dbReference type="Rhea" id="RHEA-COMP:11605"/>
        <dbReference type="ChEBI" id="CHEBI:15378"/>
        <dbReference type="ChEBI" id="CHEBI:30013"/>
        <dbReference type="ChEBI" id="CHEBI:30616"/>
        <dbReference type="ChEBI" id="CHEBI:61977"/>
        <dbReference type="ChEBI" id="CHEBI:456216"/>
        <dbReference type="EC" id="2.7.11.1"/>
    </reaction>
</comment>
<reference evidence="12 13" key="1">
    <citation type="submission" date="2018-01" db="EMBL/GenBank/DDBJ databases">
        <title>Harnessing the power of phylogenomics to disentangle the directionality and signatures of interkingdom host jumping in the parasitic fungal genus Tolypocladium.</title>
        <authorList>
            <person name="Quandt C.A."/>
            <person name="Patterson W."/>
            <person name="Spatafora J.W."/>
        </authorList>
    </citation>
    <scope>NUCLEOTIDE SEQUENCE [LARGE SCALE GENOMIC DNA]</scope>
    <source>
        <strain evidence="12 13">NRBC 100945</strain>
    </source>
</reference>
<dbReference type="PROSITE" id="PS00109">
    <property type="entry name" value="PROTEIN_KINASE_TYR"/>
    <property type="match status" value="1"/>
</dbReference>
<evidence type="ECO:0000313" key="12">
    <source>
        <dbReference type="EMBL" id="POR35757.1"/>
    </source>
</evidence>
<evidence type="ECO:0000313" key="13">
    <source>
        <dbReference type="Proteomes" id="UP000237481"/>
    </source>
</evidence>
<sequence length="291" mass="32063">WYVWATAAIILSACCWKRAAGSVGTVALFTTSSRMPISRSPRRRRGRVSFYGDLYSMKNARWLYTDHQRRTGLVVLDSATQTVIKTPFNPRDCYPIQREREVYERLAERGRHQGTLSYHGEVDGGGIRLEFASKLDLQSFIQGQDVDPGLRLRWIIQLADTLAFIHDAGIIHGDLTTANVFLDDGLNARLADFAGSSIDLSPLLVEVTASHLYPGNLLSAQGDIFALGSVIYEVTTGKGPYAGLSDASIRSLFQKGDFPDVTSLGRLGDIIRTCWGGGYEDSKALVKELKG</sequence>
<comment type="function">
    <text evidence="1">Component of the EKC/KEOPS complex that is required for the formation of a threonylcarbamoyl group on adenosine at position 37 (t(6)A37) in tRNAs that read codons beginning with adenine. The complex is probably involved in the transfer of the threonylcarbamoyl moiety of threonylcarbamoyl-AMP (TC-AMP) to the N6 group of A37. BUD32 has ATPase activity in the context of the EKC/KEOPS complex and likely plays a supporting role to the catalytic subunit KAE1. The EKC/KEOPS complex also promotes both telomere uncapping and telomere elongation. The complex is required for efficient recruitment of transcriptional coactivators.</text>
</comment>
<dbReference type="AlphaFoldDB" id="A0A2S4L024"/>
<keyword evidence="13" id="KW-1185">Reference proteome</keyword>
<dbReference type="Pfam" id="PF07714">
    <property type="entry name" value="PK_Tyr_Ser-Thr"/>
    <property type="match status" value="1"/>
</dbReference>
<dbReference type="GO" id="GO:0005524">
    <property type="term" value="F:ATP binding"/>
    <property type="evidence" value="ECO:0007669"/>
    <property type="project" value="InterPro"/>
</dbReference>
<evidence type="ECO:0000256" key="8">
    <source>
        <dbReference type="ARBA" id="ARBA00047899"/>
    </source>
</evidence>
<evidence type="ECO:0000256" key="6">
    <source>
        <dbReference type="ARBA" id="ARBA00030980"/>
    </source>
</evidence>
<evidence type="ECO:0000256" key="3">
    <source>
        <dbReference type="ARBA" id="ARBA00012513"/>
    </source>
</evidence>
<evidence type="ECO:0000256" key="1">
    <source>
        <dbReference type="ARBA" id="ARBA00003747"/>
    </source>
</evidence>
<evidence type="ECO:0000256" key="4">
    <source>
        <dbReference type="ARBA" id="ARBA00013948"/>
    </source>
</evidence>
<dbReference type="GO" id="GO:0004674">
    <property type="term" value="F:protein serine/threonine kinase activity"/>
    <property type="evidence" value="ECO:0007669"/>
    <property type="project" value="UniProtKB-EC"/>
</dbReference>
<dbReference type="SUPFAM" id="SSF56112">
    <property type="entry name" value="Protein kinase-like (PK-like)"/>
    <property type="match status" value="1"/>
</dbReference>